<organism evidence="2 3">
    <name type="scientific">Tieghemostelium lacteum</name>
    <name type="common">Slime mold</name>
    <name type="synonym">Dictyostelium lacteum</name>
    <dbReference type="NCBI Taxonomy" id="361077"/>
    <lineage>
        <taxon>Eukaryota</taxon>
        <taxon>Amoebozoa</taxon>
        <taxon>Evosea</taxon>
        <taxon>Eumycetozoa</taxon>
        <taxon>Dictyostelia</taxon>
        <taxon>Dictyosteliales</taxon>
        <taxon>Raperosteliaceae</taxon>
        <taxon>Tieghemostelium</taxon>
    </lineage>
</organism>
<comment type="caution">
    <text evidence="2">The sequence shown here is derived from an EMBL/GenBank/DDBJ whole genome shotgun (WGS) entry which is preliminary data.</text>
</comment>
<dbReference type="Proteomes" id="UP000076078">
    <property type="component" value="Unassembled WGS sequence"/>
</dbReference>
<evidence type="ECO:0000313" key="3">
    <source>
        <dbReference type="Proteomes" id="UP000076078"/>
    </source>
</evidence>
<keyword evidence="1" id="KW-0472">Membrane</keyword>
<evidence type="ECO:0000256" key="1">
    <source>
        <dbReference type="SAM" id="Phobius"/>
    </source>
</evidence>
<reference evidence="2 3" key="1">
    <citation type="submission" date="2015-12" db="EMBL/GenBank/DDBJ databases">
        <title>Dictyostelia acquired genes for synthesis and detection of signals that induce cell-type specialization by lateral gene transfer from prokaryotes.</title>
        <authorList>
            <person name="Gloeckner G."/>
            <person name="Schaap P."/>
        </authorList>
    </citation>
    <scope>NUCLEOTIDE SEQUENCE [LARGE SCALE GENOMIC DNA]</scope>
    <source>
        <strain evidence="2 3">TK</strain>
    </source>
</reference>
<evidence type="ECO:0000313" key="2">
    <source>
        <dbReference type="EMBL" id="KYR01780.1"/>
    </source>
</evidence>
<keyword evidence="1" id="KW-1133">Transmembrane helix</keyword>
<dbReference type="FunCoup" id="A0A152A6C7">
    <property type="interactions" value="170"/>
</dbReference>
<dbReference type="AlphaFoldDB" id="A0A152A6C7"/>
<dbReference type="EMBL" id="LODT01000006">
    <property type="protein sequence ID" value="KYR01780.1"/>
    <property type="molecule type" value="Genomic_DNA"/>
</dbReference>
<dbReference type="InParanoid" id="A0A152A6C7"/>
<feature type="transmembrane region" description="Helical" evidence="1">
    <location>
        <begin position="66"/>
        <end position="86"/>
    </location>
</feature>
<proteinExistence type="predicted"/>
<accession>A0A152A6C7</accession>
<sequence length="206" mass="24001">MAERKTYRILSKPTRFNPNCSYYFYGFNIDFPAELRGSIDPEEYDRIIHYINEDLTRHKKTKGLHVFINVSEIMSSLIIGIPFLIVGCIHGQKVYKKFNNKMVKEIEVKLEQVNNHPEIINRNMNFSLIHIKKPSGEIVYSIECSFMKHNHHTQIPQQLATSSQQVNNSQITKPLNNRELESVAKDLGIDDYDFEKPINCVSNIEE</sequence>
<name>A0A152A6C7_TIELA</name>
<keyword evidence="1" id="KW-0812">Transmembrane</keyword>
<dbReference type="OrthoDB" id="10644896at2759"/>
<keyword evidence="3" id="KW-1185">Reference proteome</keyword>
<protein>
    <submittedName>
        <fullName evidence="2">Uncharacterized protein</fullName>
    </submittedName>
</protein>
<gene>
    <name evidence="2" type="ORF">DLAC_01792</name>
</gene>